<dbReference type="EMBL" id="CAWYQH010000046">
    <property type="protein sequence ID" value="CAK8677606.1"/>
    <property type="molecule type" value="Genomic_DNA"/>
</dbReference>
<reference evidence="1 2" key="1">
    <citation type="submission" date="2024-02" db="EMBL/GenBank/DDBJ databases">
        <authorList>
            <person name="Daric V."/>
            <person name="Darras S."/>
        </authorList>
    </citation>
    <scope>NUCLEOTIDE SEQUENCE [LARGE SCALE GENOMIC DNA]</scope>
</reference>
<evidence type="ECO:0000313" key="1">
    <source>
        <dbReference type="EMBL" id="CAK8677606.1"/>
    </source>
</evidence>
<protein>
    <submittedName>
        <fullName evidence="1">Uncharacterized protein</fullName>
    </submittedName>
</protein>
<proteinExistence type="predicted"/>
<accession>A0ABP0FD43</accession>
<evidence type="ECO:0000313" key="2">
    <source>
        <dbReference type="Proteomes" id="UP001642483"/>
    </source>
</evidence>
<keyword evidence="2" id="KW-1185">Reference proteome</keyword>
<organism evidence="1 2">
    <name type="scientific">Clavelina lepadiformis</name>
    <name type="common">Light-bulb sea squirt</name>
    <name type="synonym">Ascidia lepadiformis</name>
    <dbReference type="NCBI Taxonomy" id="159417"/>
    <lineage>
        <taxon>Eukaryota</taxon>
        <taxon>Metazoa</taxon>
        <taxon>Chordata</taxon>
        <taxon>Tunicata</taxon>
        <taxon>Ascidiacea</taxon>
        <taxon>Aplousobranchia</taxon>
        <taxon>Clavelinidae</taxon>
        <taxon>Clavelina</taxon>
    </lineage>
</organism>
<comment type="caution">
    <text evidence="1">The sequence shown here is derived from an EMBL/GenBank/DDBJ whole genome shotgun (WGS) entry which is preliminary data.</text>
</comment>
<name>A0ABP0FD43_CLALP</name>
<sequence length="144" mass="16829">MVLQQFDVLRFSIAAWLLDENCLELSHKVLEQAFNMQWWDGPISLIAHIRQDTKLDFEPYTKDICEFVLTDPGQILALFDDVCDDTTLIDLIKWGQEVVEETQKATNYADICAWVMFYYTKEKHLVDITCNAVMIKIKDSVKQF</sequence>
<gene>
    <name evidence="1" type="ORF">CVLEPA_LOCUS6967</name>
</gene>
<dbReference type="Proteomes" id="UP001642483">
    <property type="component" value="Unassembled WGS sequence"/>
</dbReference>